<organism evidence="8 9">
    <name type="scientific">Marinospirillum celere</name>
    <dbReference type="NCBI Taxonomy" id="1122252"/>
    <lineage>
        <taxon>Bacteria</taxon>
        <taxon>Pseudomonadati</taxon>
        <taxon>Pseudomonadota</taxon>
        <taxon>Gammaproteobacteria</taxon>
        <taxon>Oceanospirillales</taxon>
        <taxon>Oceanospirillaceae</taxon>
        <taxon>Marinospirillum</taxon>
    </lineage>
</organism>
<evidence type="ECO:0000259" key="7">
    <source>
        <dbReference type="Pfam" id="PF25989"/>
    </source>
</evidence>
<dbReference type="EMBL" id="FOLH01000003">
    <property type="protein sequence ID" value="SFC13416.1"/>
    <property type="molecule type" value="Genomic_DNA"/>
</dbReference>
<dbReference type="PANTHER" id="PTHR30469">
    <property type="entry name" value="MULTIDRUG RESISTANCE PROTEIN MDTA"/>
    <property type="match status" value="1"/>
</dbReference>
<keyword evidence="2" id="KW-0175">Coiled coil</keyword>
<dbReference type="Pfam" id="PF25876">
    <property type="entry name" value="HH_MFP_RND"/>
    <property type="match status" value="1"/>
</dbReference>
<evidence type="ECO:0000256" key="1">
    <source>
        <dbReference type="ARBA" id="ARBA00009477"/>
    </source>
</evidence>
<feature type="domain" description="YknX-like C-terminal permuted SH3-like" evidence="7">
    <location>
        <begin position="305"/>
        <end position="372"/>
    </location>
</feature>
<dbReference type="Pfam" id="PF25917">
    <property type="entry name" value="BSH_RND"/>
    <property type="match status" value="1"/>
</dbReference>
<feature type="coiled-coil region" evidence="2">
    <location>
        <begin position="133"/>
        <end position="191"/>
    </location>
</feature>
<dbReference type="Gene3D" id="2.40.30.170">
    <property type="match status" value="1"/>
</dbReference>
<gene>
    <name evidence="8" type="ORF">SAMN05660443_1554</name>
</gene>
<feature type="domain" description="Multidrug resistance protein MdtA-like alpha-helical hairpin" evidence="4">
    <location>
        <begin position="129"/>
        <end position="187"/>
    </location>
</feature>
<name>A0A1I1GPJ1_9GAMM</name>
<dbReference type="AlphaFoldDB" id="A0A1I1GPJ1"/>
<feature type="transmembrane region" description="Helical" evidence="3">
    <location>
        <begin position="44"/>
        <end position="62"/>
    </location>
</feature>
<dbReference type="InterPro" id="IPR006143">
    <property type="entry name" value="RND_pump_MFP"/>
</dbReference>
<dbReference type="Pfam" id="PF25989">
    <property type="entry name" value="YknX_C"/>
    <property type="match status" value="1"/>
</dbReference>
<protein>
    <submittedName>
        <fullName evidence="8">Membrane fusion protein, multidrug efflux system</fullName>
    </submittedName>
</protein>
<evidence type="ECO:0000259" key="6">
    <source>
        <dbReference type="Pfam" id="PF25954"/>
    </source>
</evidence>
<dbReference type="InterPro" id="IPR058624">
    <property type="entry name" value="MdtA-like_HH"/>
</dbReference>
<dbReference type="InterPro" id="IPR058792">
    <property type="entry name" value="Beta-barrel_RND_2"/>
</dbReference>
<evidence type="ECO:0000259" key="4">
    <source>
        <dbReference type="Pfam" id="PF25876"/>
    </source>
</evidence>
<dbReference type="FunFam" id="2.40.30.170:FF:000010">
    <property type="entry name" value="Efflux RND transporter periplasmic adaptor subunit"/>
    <property type="match status" value="1"/>
</dbReference>
<dbReference type="Gene3D" id="1.10.287.470">
    <property type="entry name" value="Helix hairpin bin"/>
    <property type="match status" value="1"/>
</dbReference>
<dbReference type="GO" id="GO:1990281">
    <property type="term" value="C:efflux pump complex"/>
    <property type="evidence" value="ECO:0007669"/>
    <property type="project" value="TreeGrafter"/>
</dbReference>
<accession>A0A1I1GPJ1</accession>
<dbReference type="Pfam" id="PF25954">
    <property type="entry name" value="Beta-barrel_RND_2"/>
    <property type="match status" value="1"/>
</dbReference>
<keyword evidence="9" id="KW-1185">Reference proteome</keyword>
<dbReference type="NCBIfam" id="TIGR01730">
    <property type="entry name" value="RND_mfp"/>
    <property type="match status" value="1"/>
</dbReference>
<dbReference type="OrthoDB" id="9800613at2"/>
<keyword evidence="3" id="KW-1133">Transmembrane helix</keyword>
<reference evidence="8 9" key="1">
    <citation type="submission" date="2016-10" db="EMBL/GenBank/DDBJ databases">
        <authorList>
            <person name="de Groot N.N."/>
        </authorList>
    </citation>
    <scope>NUCLEOTIDE SEQUENCE [LARGE SCALE GENOMIC DNA]</scope>
    <source>
        <strain evidence="8 9">DSM 18438</strain>
    </source>
</reference>
<sequence length="381" mass="42368">MVDTLLIQDGASLHLNKGEPFERGADLNYSHDFFQTVDFMRKHLILPGLICVLGLLVFQTAWGRGVAVTLAEVEAMTISERLYATGSLQARYSSEIRTQVSGRITQLNLEDGQFVEAGDLLVQLDDREPQARLMQAEVNLREAQRQLDRYQRLVATQSISQDQLDAQQASVDTARAQLQALHAEIEHYAIKAPYSGFLGEHDLTPGMLLDAGQTLTTLDDLSQMRVDFSLSERHLSRVAPGQQLLAKVAAWPDQEFRGELTFLGTRIDSSTRNLQIRGRINNPDQKLRPGMLATLTLETAPRMTLMVPARSLSYEGSNKFVFMVNADKQVVRRPVEVGLTRATQIEILSGLKAGDQIIDQGVVKVREGTAVRIVDQQDDAS</sequence>
<dbReference type="STRING" id="1122252.SAMN05660443_1554"/>
<dbReference type="GO" id="GO:0015562">
    <property type="term" value="F:efflux transmembrane transporter activity"/>
    <property type="evidence" value="ECO:0007669"/>
    <property type="project" value="TreeGrafter"/>
</dbReference>
<keyword evidence="3" id="KW-0472">Membrane</keyword>
<feature type="domain" description="Multidrug resistance protein MdtA-like barrel-sandwich hybrid" evidence="5">
    <location>
        <begin position="95"/>
        <end position="216"/>
    </location>
</feature>
<dbReference type="Gene3D" id="2.40.420.20">
    <property type="match status" value="1"/>
</dbReference>
<evidence type="ECO:0000256" key="2">
    <source>
        <dbReference type="SAM" id="Coils"/>
    </source>
</evidence>
<keyword evidence="3" id="KW-0812">Transmembrane</keyword>
<dbReference type="InterPro" id="IPR058625">
    <property type="entry name" value="MdtA-like_BSH"/>
</dbReference>
<dbReference type="InterPro" id="IPR058637">
    <property type="entry name" value="YknX-like_C"/>
</dbReference>
<dbReference type="SUPFAM" id="SSF111369">
    <property type="entry name" value="HlyD-like secretion proteins"/>
    <property type="match status" value="1"/>
</dbReference>
<comment type="similarity">
    <text evidence="1">Belongs to the membrane fusion protein (MFP) (TC 8.A.1) family.</text>
</comment>
<evidence type="ECO:0000256" key="3">
    <source>
        <dbReference type="SAM" id="Phobius"/>
    </source>
</evidence>
<dbReference type="PANTHER" id="PTHR30469:SF11">
    <property type="entry name" value="BLL4320 PROTEIN"/>
    <property type="match status" value="1"/>
</dbReference>
<feature type="domain" description="CusB-like beta-barrel" evidence="6">
    <location>
        <begin position="227"/>
        <end position="299"/>
    </location>
</feature>
<proteinExistence type="inferred from homology"/>
<evidence type="ECO:0000313" key="8">
    <source>
        <dbReference type="EMBL" id="SFC13416.1"/>
    </source>
</evidence>
<evidence type="ECO:0000313" key="9">
    <source>
        <dbReference type="Proteomes" id="UP000199058"/>
    </source>
</evidence>
<dbReference type="Proteomes" id="UP000199058">
    <property type="component" value="Unassembled WGS sequence"/>
</dbReference>
<dbReference type="Gene3D" id="2.40.50.100">
    <property type="match status" value="1"/>
</dbReference>
<evidence type="ECO:0000259" key="5">
    <source>
        <dbReference type="Pfam" id="PF25917"/>
    </source>
</evidence>